<evidence type="ECO:0000313" key="2">
    <source>
        <dbReference type="EMBL" id="SHG97073.1"/>
    </source>
</evidence>
<dbReference type="SUPFAM" id="SSF141072">
    <property type="entry name" value="CalX-like"/>
    <property type="match status" value="1"/>
</dbReference>
<dbReference type="AlphaFoldDB" id="A0A1M5P761"/>
<evidence type="ECO:0000256" key="1">
    <source>
        <dbReference type="SAM" id="SignalP"/>
    </source>
</evidence>
<keyword evidence="3" id="KW-1185">Reference proteome</keyword>
<feature type="chain" id="PRO_5011957338" description="Calx-beta domain-containing protein" evidence="1">
    <location>
        <begin position="36"/>
        <end position="287"/>
    </location>
</feature>
<organism evidence="2 3">
    <name type="scientific">Chryseolinea serpens</name>
    <dbReference type="NCBI Taxonomy" id="947013"/>
    <lineage>
        <taxon>Bacteria</taxon>
        <taxon>Pseudomonadati</taxon>
        <taxon>Bacteroidota</taxon>
        <taxon>Cytophagia</taxon>
        <taxon>Cytophagales</taxon>
        <taxon>Fulvivirgaceae</taxon>
        <taxon>Chryseolinea</taxon>
    </lineage>
</organism>
<keyword evidence="1" id="KW-0732">Signal</keyword>
<dbReference type="Gene3D" id="2.60.40.2030">
    <property type="match status" value="1"/>
</dbReference>
<dbReference type="InterPro" id="IPR038081">
    <property type="entry name" value="CalX-like_sf"/>
</dbReference>
<proteinExistence type="predicted"/>
<dbReference type="Proteomes" id="UP000184212">
    <property type="component" value="Unassembled WGS sequence"/>
</dbReference>
<dbReference type="STRING" id="947013.SAMN04488109_2688"/>
<reference evidence="2 3" key="1">
    <citation type="submission" date="2016-11" db="EMBL/GenBank/DDBJ databases">
        <authorList>
            <person name="Jaros S."/>
            <person name="Januszkiewicz K."/>
            <person name="Wedrychowicz H."/>
        </authorList>
    </citation>
    <scope>NUCLEOTIDE SEQUENCE [LARGE SCALE GENOMIC DNA]</scope>
    <source>
        <strain evidence="2 3">DSM 24574</strain>
    </source>
</reference>
<gene>
    <name evidence="2" type="ORF">SAMN04488109_2688</name>
</gene>
<protein>
    <recommendedName>
        <fullName evidence="4">Calx-beta domain-containing protein</fullName>
    </recommendedName>
</protein>
<evidence type="ECO:0000313" key="3">
    <source>
        <dbReference type="Proteomes" id="UP000184212"/>
    </source>
</evidence>
<name>A0A1M5P761_9BACT</name>
<accession>A0A1M5P761</accession>
<feature type="signal peptide" evidence="1">
    <location>
        <begin position="1"/>
        <end position="35"/>
    </location>
</feature>
<dbReference type="EMBL" id="FQWQ01000001">
    <property type="protein sequence ID" value="SHG97073.1"/>
    <property type="molecule type" value="Genomic_DNA"/>
</dbReference>
<sequence>MVSFAQILKLYMKIVQKLFCAFAIIVALASCSDSAPDVVLPVISIDDVTASEGSQLLFTVSINTVSEDTVTFSYKTEDITTTSADLNAVIAATGKIMPGQTSVKILISAKTDAATETDEKFKIILSNAKNAQISDSEGVGTITNVVGQTATYYMKVKIGGTQWTSIIGGFFGAEMIGNTFAGYGTEGNSQLSFIFRDTPSGPKTYAIIPGGATSGDNVSVYYSPTFFSSGGMGQSWLGQAAEGEFKITSYNATTKVAEGTFKFSAKGETDGTVLQFTEGIFKVPVTN</sequence>
<evidence type="ECO:0008006" key="4">
    <source>
        <dbReference type="Google" id="ProtNLM"/>
    </source>
</evidence>